<keyword evidence="2" id="KW-0378">Hydrolase</keyword>
<dbReference type="PROSITE" id="PS50007">
    <property type="entry name" value="PIPLC_X_DOMAIN"/>
    <property type="match status" value="1"/>
</dbReference>
<sequence length="376" mass="42962">MDNNNITELKNNFKKLFNREDTMPYIFWTAIITLVISFIGYYIYIKNLMVRECNYMNNMYGSINGTLQSINSVNPNSNYTLKDYYIKTAYNCCSGGSYKNDYVNTCNLTNVLKQGCRGLDFEIYSINDQPVIATSTSDSYYIKETYNSVPFAEAMKIIVNYAFSTTGAPNPNDPVLIHLRIKSSNQKMFQNLANIFDAYDQYFMGPGTSYENRQTNFGNTKINDLSKKIILIIDNSNKAFMDNRDLYEYVNILSNSVFMRALRNYDIKNTPDLTELQNFNKKNMTIAMPDKGSNPSNLSAAAARLTGCQMIAMRYQLNDVNLQESDKFFSDAGCAFVLKPENLRNIPVTIPTPTPQNPAVSYQPRTVKTKNYKFTI</sequence>
<dbReference type="InterPro" id="IPR000909">
    <property type="entry name" value="PLipase_C_PInositol-sp_X_dom"/>
</dbReference>
<organism evidence="7">
    <name type="scientific">viral metagenome</name>
    <dbReference type="NCBI Taxonomy" id="1070528"/>
    <lineage>
        <taxon>unclassified sequences</taxon>
        <taxon>metagenomes</taxon>
        <taxon>organismal metagenomes</taxon>
    </lineage>
</organism>
<dbReference type="GO" id="GO:0051209">
    <property type="term" value="P:release of sequestered calcium ion into cytosol"/>
    <property type="evidence" value="ECO:0007669"/>
    <property type="project" value="TreeGrafter"/>
</dbReference>
<evidence type="ECO:0000256" key="5">
    <source>
        <dbReference type="SAM" id="Phobius"/>
    </source>
</evidence>
<dbReference type="SUPFAM" id="SSF51695">
    <property type="entry name" value="PLC-like phosphodiesterases"/>
    <property type="match status" value="1"/>
</dbReference>
<keyword evidence="3" id="KW-0442">Lipid degradation</keyword>
<reference evidence="7" key="1">
    <citation type="journal article" date="2020" name="Nature">
        <title>Giant virus diversity and host interactions through global metagenomics.</title>
        <authorList>
            <person name="Schulz F."/>
            <person name="Roux S."/>
            <person name="Paez-Espino D."/>
            <person name="Jungbluth S."/>
            <person name="Walsh D.A."/>
            <person name="Denef V.J."/>
            <person name="McMahon K.D."/>
            <person name="Konstantinidis K.T."/>
            <person name="Eloe-Fadrosh E.A."/>
            <person name="Kyrpides N.C."/>
            <person name="Woyke T."/>
        </authorList>
    </citation>
    <scope>NUCLEOTIDE SEQUENCE</scope>
    <source>
        <strain evidence="7">GVMAG-M-3300019093-7</strain>
    </source>
</reference>
<dbReference type="PROSITE" id="PS50008">
    <property type="entry name" value="PIPLC_Y_DOMAIN"/>
    <property type="match status" value="1"/>
</dbReference>
<accession>A0A6C0BV92</accession>
<keyword evidence="5" id="KW-0472">Membrane</keyword>
<keyword evidence="4" id="KW-0443">Lipid metabolism</keyword>
<dbReference type="AlphaFoldDB" id="A0A6C0BV92"/>
<feature type="domain" description="PI-PLC Y-box" evidence="6">
    <location>
        <begin position="296"/>
        <end position="344"/>
    </location>
</feature>
<protein>
    <recommendedName>
        <fullName evidence="1">phosphoinositide phospholipase C</fullName>
        <ecNumber evidence="1">3.1.4.11</ecNumber>
    </recommendedName>
</protein>
<dbReference type="InterPro" id="IPR017946">
    <property type="entry name" value="PLC-like_Pdiesterase_TIM-brl"/>
</dbReference>
<evidence type="ECO:0000256" key="4">
    <source>
        <dbReference type="ARBA" id="ARBA00023098"/>
    </source>
</evidence>
<evidence type="ECO:0000256" key="2">
    <source>
        <dbReference type="ARBA" id="ARBA00022801"/>
    </source>
</evidence>
<keyword evidence="5" id="KW-1133">Transmembrane helix</keyword>
<dbReference type="Pfam" id="PF00388">
    <property type="entry name" value="PI-PLC-X"/>
    <property type="match status" value="1"/>
</dbReference>
<keyword evidence="5" id="KW-0812">Transmembrane</keyword>
<dbReference type="EMBL" id="MN739262">
    <property type="protein sequence ID" value="QHS96020.1"/>
    <property type="molecule type" value="Genomic_DNA"/>
</dbReference>
<dbReference type="PANTHER" id="PTHR10336:SF36">
    <property type="entry name" value="1-PHOSPHATIDYLINOSITOL 4,5-BISPHOSPHATE PHOSPHODIESTERASE BETA-4"/>
    <property type="match status" value="1"/>
</dbReference>
<evidence type="ECO:0000313" key="7">
    <source>
        <dbReference type="EMBL" id="QHS96020.1"/>
    </source>
</evidence>
<proteinExistence type="predicted"/>
<evidence type="ECO:0000256" key="1">
    <source>
        <dbReference type="ARBA" id="ARBA00012368"/>
    </source>
</evidence>
<feature type="transmembrane region" description="Helical" evidence="5">
    <location>
        <begin position="25"/>
        <end position="44"/>
    </location>
</feature>
<dbReference type="EC" id="3.1.4.11" evidence="1"/>
<dbReference type="GO" id="GO:0016042">
    <property type="term" value="P:lipid catabolic process"/>
    <property type="evidence" value="ECO:0007669"/>
    <property type="project" value="UniProtKB-KW"/>
</dbReference>
<dbReference type="InterPro" id="IPR001711">
    <property type="entry name" value="PLipase_C_Pinositol-sp_Y"/>
</dbReference>
<dbReference type="GO" id="GO:0004435">
    <property type="term" value="F:phosphatidylinositol-4,5-bisphosphate phospholipase C activity"/>
    <property type="evidence" value="ECO:0007669"/>
    <property type="project" value="UniProtKB-EC"/>
</dbReference>
<name>A0A6C0BV92_9ZZZZ</name>
<dbReference type="Gene3D" id="3.20.20.190">
    <property type="entry name" value="Phosphatidylinositol (PI) phosphodiesterase"/>
    <property type="match status" value="1"/>
</dbReference>
<dbReference type="GO" id="GO:0048015">
    <property type="term" value="P:phosphatidylinositol-mediated signaling"/>
    <property type="evidence" value="ECO:0007669"/>
    <property type="project" value="TreeGrafter"/>
</dbReference>
<dbReference type="InterPro" id="IPR001192">
    <property type="entry name" value="PI-PLC_fam"/>
</dbReference>
<dbReference type="SMART" id="SM00149">
    <property type="entry name" value="PLCYc"/>
    <property type="match status" value="1"/>
</dbReference>
<evidence type="ECO:0000259" key="6">
    <source>
        <dbReference type="PROSITE" id="PS50008"/>
    </source>
</evidence>
<dbReference type="PANTHER" id="PTHR10336">
    <property type="entry name" value="PHOSPHOINOSITIDE-SPECIFIC PHOSPHOLIPASE C FAMILY PROTEIN"/>
    <property type="match status" value="1"/>
</dbReference>
<evidence type="ECO:0000256" key="3">
    <source>
        <dbReference type="ARBA" id="ARBA00022963"/>
    </source>
</evidence>
<dbReference type="Pfam" id="PF00387">
    <property type="entry name" value="PI-PLC-Y"/>
    <property type="match status" value="1"/>
</dbReference>